<name>A0A1H9FH38_9BURK</name>
<dbReference type="EMBL" id="FOGD01000001">
    <property type="protein sequence ID" value="SEQ37234.1"/>
    <property type="molecule type" value="Genomic_DNA"/>
</dbReference>
<sequence length="43" mass="4649">MGIVLYWGETLNNYPDEDALQPLQGDGDETLPPSARSATRAVS</sequence>
<protein>
    <submittedName>
        <fullName evidence="2">Uncharacterized protein</fullName>
    </submittedName>
</protein>
<gene>
    <name evidence="2" type="ORF">SAMN02982919_00554</name>
</gene>
<dbReference type="Proteomes" id="UP000199766">
    <property type="component" value="Unassembled WGS sequence"/>
</dbReference>
<accession>A0A1H9FH38</accession>
<dbReference type="STRING" id="180197.SAMN02982919_00554"/>
<feature type="region of interest" description="Disordered" evidence="1">
    <location>
        <begin position="15"/>
        <end position="43"/>
    </location>
</feature>
<proteinExistence type="predicted"/>
<evidence type="ECO:0000256" key="1">
    <source>
        <dbReference type="SAM" id="MobiDB-lite"/>
    </source>
</evidence>
<evidence type="ECO:0000313" key="2">
    <source>
        <dbReference type="EMBL" id="SEQ37234.1"/>
    </source>
</evidence>
<reference evidence="2 3" key="1">
    <citation type="submission" date="2016-10" db="EMBL/GenBank/DDBJ databases">
        <authorList>
            <person name="de Groot N.N."/>
        </authorList>
    </citation>
    <scope>NUCLEOTIDE SEQUENCE [LARGE SCALE GENOMIC DNA]</scope>
    <source>
        <strain evidence="2 3">ATCC 35958</strain>
    </source>
</reference>
<evidence type="ECO:0000313" key="3">
    <source>
        <dbReference type="Proteomes" id="UP000199766"/>
    </source>
</evidence>
<dbReference type="AlphaFoldDB" id="A0A1H9FH38"/>
<organism evidence="2 3">
    <name type="scientific">Giesbergeria anulus</name>
    <dbReference type="NCBI Taxonomy" id="180197"/>
    <lineage>
        <taxon>Bacteria</taxon>
        <taxon>Pseudomonadati</taxon>
        <taxon>Pseudomonadota</taxon>
        <taxon>Betaproteobacteria</taxon>
        <taxon>Burkholderiales</taxon>
        <taxon>Comamonadaceae</taxon>
        <taxon>Giesbergeria</taxon>
    </lineage>
</organism>
<keyword evidence="3" id="KW-1185">Reference proteome</keyword>